<protein>
    <submittedName>
        <fullName evidence="2">Large repetitive protein</fullName>
    </submittedName>
</protein>
<evidence type="ECO:0000259" key="1">
    <source>
        <dbReference type="Pfam" id="PF17936"/>
    </source>
</evidence>
<dbReference type="EMBL" id="PYKI01001853">
    <property type="protein sequence ID" value="TGD63411.1"/>
    <property type="molecule type" value="Genomic_DNA"/>
</dbReference>
<accession>A0A4Z0LIU4</accession>
<reference evidence="2 3" key="1">
    <citation type="submission" date="2018-03" db="EMBL/GenBank/DDBJ databases">
        <title>Non-Typhoidal Salmonella genome sequencing and assembly.</title>
        <authorList>
            <person name="Matchawe C."/>
        </authorList>
    </citation>
    <scope>NUCLEOTIDE SEQUENCE [LARGE SCALE GENOMIC DNA]</scope>
    <source>
        <strain evidence="2 3">22sa</strain>
    </source>
</reference>
<keyword evidence="3" id="KW-1185">Reference proteome</keyword>
<dbReference type="Gene3D" id="2.60.40.10">
    <property type="entry name" value="Immunoglobulins"/>
    <property type="match status" value="1"/>
</dbReference>
<proteinExistence type="predicted"/>
<organism evidence="2 3">
    <name type="scientific">Salmonella enterica subsp. enterica serovar Poona</name>
    <dbReference type="NCBI Taxonomy" id="436295"/>
    <lineage>
        <taxon>Bacteria</taxon>
        <taxon>Pseudomonadati</taxon>
        <taxon>Pseudomonadota</taxon>
        <taxon>Gammaproteobacteria</taxon>
        <taxon>Enterobacterales</taxon>
        <taxon>Enterobacteriaceae</taxon>
        <taxon>Salmonella</taxon>
    </lineage>
</organism>
<feature type="non-terminal residue" evidence="2">
    <location>
        <position position="92"/>
    </location>
</feature>
<dbReference type="AlphaFoldDB" id="A0A4Z0LIU4"/>
<evidence type="ECO:0000313" key="3">
    <source>
        <dbReference type="Proteomes" id="UP000298196"/>
    </source>
</evidence>
<feature type="domain" description="Bacterial Ig" evidence="1">
    <location>
        <begin position="29"/>
        <end position="86"/>
    </location>
</feature>
<feature type="non-terminal residue" evidence="2">
    <location>
        <position position="1"/>
    </location>
</feature>
<evidence type="ECO:0000313" key="2">
    <source>
        <dbReference type="EMBL" id="TGD63411.1"/>
    </source>
</evidence>
<dbReference type="InterPro" id="IPR041498">
    <property type="entry name" value="Big_6"/>
</dbReference>
<dbReference type="Proteomes" id="UP000298196">
    <property type="component" value="Unassembled WGS sequence"/>
</dbReference>
<gene>
    <name evidence="2" type="ORF">C9F07_17830</name>
</gene>
<dbReference type="Pfam" id="PF17936">
    <property type="entry name" value="Big_6"/>
    <property type="match status" value="1"/>
</dbReference>
<comment type="caution">
    <text evidence="2">The sequence shown here is derived from an EMBL/GenBank/DDBJ whole genome shotgun (WGS) entry which is preliminary data.</text>
</comment>
<sequence>TFTVEQSDKAGNVSRVTTTPTIIVDTTPPDAAIIDNVAKDGTTVSGTAEAGSTVVIYARPGNSLGGGRAGAAGSFSLTVSAAQRPGVRVGRR</sequence>
<name>A0A4Z0LIU4_SALET</name>
<dbReference type="InterPro" id="IPR013783">
    <property type="entry name" value="Ig-like_fold"/>
</dbReference>